<evidence type="ECO:0000313" key="2">
    <source>
        <dbReference type="EMBL" id="UOQ43379.1"/>
    </source>
</evidence>
<dbReference type="InterPro" id="IPR036390">
    <property type="entry name" value="WH_DNA-bd_sf"/>
</dbReference>
<protein>
    <submittedName>
        <fullName evidence="2">Uncharacterized protein</fullName>
    </submittedName>
</protein>
<feature type="compositionally biased region" description="Basic and acidic residues" evidence="1">
    <location>
        <begin position="252"/>
        <end position="261"/>
    </location>
</feature>
<gene>
    <name evidence="2" type="ORF">MUN89_15830</name>
</gene>
<accession>A0ABY4EID2</accession>
<dbReference type="Proteomes" id="UP000831787">
    <property type="component" value="Chromosome"/>
</dbReference>
<keyword evidence="3" id="KW-1185">Reference proteome</keyword>
<evidence type="ECO:0000313" key="3">
    <source>
        <dbReference type="Proteomes" id="UP000831787"/>
    </source>
</evidence>
<organism evidence="2 3">
    <name type="scientific">Halobacillus salinarum</name>
    <dbReference type="NCBI Taxonomy" id="2932257"/>
    <lineage>
        <taxon>Bacteria</taxon>
        <taxon>Bacillati</taxon>
        <taxon>Bacillota</taxon>
        <taxon>Bacilli</taxon>
        <taxon>Bacillales</taxon>
        <taxon>Bacillaceae</taxon>
        <taxon>Halobacillus</taxon>
    </lineage>
</organism>
<proteinExistence type="predicted"/>
<feature type="region of interest" description="Disordered" evidence="1">
    <location>
        <begin position="130"/>
        <end position="167"/>
    </location>
</feature>
<feature type="compositionally biased region" description="Polar residues" evidence="1">
    <location>
        <begin position="147"/>
        <end position="156"/>
    </location>
</feature>
<sequence length="293" mass="33098">MPDLFYFPIYAGLLSEEHRERIGPALWEFLWCISKTTKEEGTTGTVLGGKPIGYQEVAKELGGSKSTVKRNFERLEKEKYISLKRTPYGHIIYVHNSKKFLKSAKNDTGAEYGTGAKNDQGGAIFGRGGAKYGHSNKDREVDKELDINTTTTTARDNSLDGDGTPETVMKEVSPYQVELINHYLRLNSQMHHDAKDVGAAKEIEQAQVPLKQAKEWVSACFEDFNRRRKHKRQRIHNLEYCVGFVLDKQFEEKEGDADAKHSRGSPRPSFTRTAGKSAADVERQKEAARRAWG</sequence>
<dbReference type="SUPFAM" id="SSF46785">
    <property type="entry name" value="Winged helix' DNA-binding domain"/>
    <property type="match status" value="1"/>
</dbReference>
<name>A0ABY4EID2_9BACI</name>
<feature type="compositionally biased region" description="Basic and acidic residues" evidence="1">
    <location>
        <begin position="135"/>
        <end position="146"/>
    </location>
</feature>
<feature type="region of interest" description="Disordered" evidence="1">
    <location>
        <begin position="252"/>
        <end position="293"/>
    </location>
</feature>
<reference evidence="2 3" key="1">
    <citation type="submission" date="2022-04" db="EMBL/GenBank/DDBJ databases">
        <title>Halobacillus sp. isolated from saltern.</title>
        <authorList>
            <person name="Won M."/>
            <person name="Lee C.-M."/>
            <person name="Woen H.-Y."/>
            <person name="Kwon S.-W."/>
        </authorList>
    </citation>
    <scope>NUCLEOTIDE SEQUENCE [LARGE SCALE GENOMIC DNA]</scope>
    <source>
        <strain evidence="2 3">SSBR10-3</strain>
    </source>
</reference>
<dbReference type="RefSeq" id="WP_244708738.1">
    <property type="nucleotide sequence ID" value="NZ_CP095073.1"/>
</dbReference>
<dbReference type="EMBL" id="CP095073">
    <property type="protein sequence ID" value="UOQ43379.1"/>
    <property type="molecule type" value="Genomic_DNA"/>
</dbReference>
<feature type="compositionally biased region" description="Basic and acidic residues" evidence="1">
    <location>
        <begin position="279"/>
        <end position="293"/>
    </location>
</feature>
<evidence type="ECO:0000256" key="1">
    <source>
        <dbReference type="SAM" id="MobiDB-lite"/>
    </source>
</evidence>